<comment type="caution">
    <text evidence="1">The sequence shown here is derived from an EMBL/GenBank/DDBJ whole genome shotgun (WGS) entry which is preliminary data.</text>
</comment>
<proteinExistence type="predicted"/>
<sequence>MSGNGHRTFRYSVPITFIKRCKKIQRTRKNTISCARQGLKHLRSYSPQVHCNGCTEQQPMMTAGKSATSLCLATSWQGWLLRTARPKVSTDRLCFQSVRRSIPKNSFQPIGTWAGSAYAACWTDLKGWNS</sequence>
<reference evidence="1 2" key="1">
    <citation type="submission" date="2012-02" db="EMBL/GenBank/DDBJ databases">
        <title>The Genome Sequence of Bacteroides dorei CL02T12C06.</title>
        <authorList>
            <consortium name="The Broad Institute Genome Sequencing Platform"/>
            <person name="Earl A."/>
            <person name="Ward D."/>
            <person name="Feldgarden M."/>
            <person name="Gevers D."/>
            <person name="Zitomersky N.L."/>
            <person name="Coyne M.J."/>
            <person name="Comstock L.E."/>
            <person name="Young S.K."/>
            <person name="Zeng Q."/>
            <person name="Gargeya S."/>
            <person name="Fitzgerald M."/>
            <person name="Haas B."/>
            <person name="Abouelleil A."/>
            <person name="Alvarado L."/>
            <person name="Arachchi H.M."/>
            <person name="Berlin A."/>
            <person name="Chapman S.B."/>
            <person name="Gearin G."/>
            <person name="Goldberg J."/>
            <person name="Griggs A."/>
            <person name="Gujja S."/>
            <person name="Hansen M."/>
            <person name="Heiman D."/>
            <person name="Howarth C."/>
            <person name="Larimer J."/>
            <person name="Lui A."/>
            <person name="MacDonald P.J.P."/>
            <person name="McCowen C."/>
            <person name="Montmayeur A."/>
            <person name="Murphy C."/>
            <person name="Neiman D."/>
            <person name="Pearson M."/>
            <person name="Priest M."/>
            <person name="Roberts A."/>
            <person name="Saif S."/>
            <person name="Shea T."/>
            <person name="Sisk P."/>
            <person name="Stolte C."/>
            <person name="Sykes S."/>
            <person name="Wortman J."/>
            <person name="Nusbaum C."/>
            <person name="Birren B."/>
        </authorList>
    </citation>
    <scope>NUCLEOTIDE SEQUENCE [LARGE SCALE GENOMIC DNA]</scope>
    <source>
        <strain evidence="1 2">CL02T12C06</strain>
    </source>
</reference>
<dbReference type="HOGENOM" id="CLU_1933781_0_0_10"/>
<name>I9F746_9BACT</name>
<evidence type="ECO:0000313" key="1">
    <source>
        <dbReference type="EMBL" id="EIY28899.1"/>
    </source>
</evidence>
<dbReference type="Proteomes" id="UP000005974">
    <property type="component" value="Unassembled WGS sequence"/>
</dbReference>
<dbReference type="AlphaFoldDB" id="I9F746"/>
<organism evidence="1 2">
    <name type="scientific">Phocaeicola dorei CL02T12C06</name>
    <dbReference type="NCBI Taxonomy" id="997876"/>
    <lineage>
        <taxon>Bacteria</taxon>
        <taxon>Pseudomonadati</taxon>
        <taxon>Bacteroidota</taxon>
        <taxon>Bacteroidia</taxon>
        <taxon>Bacteroidales</taxon>
        <taxon>Bacteroidaceae</taxon>
        <taxon>Phocaeicola</taxon>
    </lineage>
</organism>
<accession>I9F746</accession>
<dbReference type="EMBL" id="AGXJ01000074">
    <property type="protein sequence ID" value="EIY28899.1"/>
    <property type="molecule type" value="Genomic_DNA"/>
</dbReference>
<evidence type="ECO:0000313" key="2">
    <source>
        <dbReference type="Proteomes" id="UP000005974"/>
    </source>
</evidence>
<gene>
    <name evidence="1" type="ORF">HMPREF1064_03899</name>
</gene>
<keyword evidence="2" id="KW-1185">Reference proteome</keyword>
<protein>
    <submittedName>
        <fullName evidence="1">Uncharacterized protein</fullName>
    </submittedName>
</protein>